<protein>
    <submittedName>
        <fullName evidence="1">14563_t:CDS:1</fullName>
    </submittedName>
</protein>
<feature type="non-terminal residue" evidence="1">
    <location>
        <position position="1"/>
    </location>
</feature>
<feature type="non-terminal residue" evidence="1">
    <location>
        <position position="315"/>
    </location>
</feature>
<evidence type="ECO:0000313" key="1">
    <source>
        <dbReference type="EMBL" id="CAG8660002.1"/>
    </source>
</evidence>
<accession>A0ACA9NK99</accession>
<sequence length="315" mass="36534">DFRSKEEGLYDMVKRQFPGTFRSGRDLFDAELLRSRESIRAFYLFMGSLKELILNATPTATHFFLKKLADMKKLTRVYTQNVDNLEELDARLEQGRRPHTIGQLKPTVLLYGDEHPKGYEISQIAAQDENRADCLVVMGTSLRIPGVRSLIKNFSRAVHDRNGYVILVNKSDVVRREWNGIIDYQIEGTCDEWVKLVEVELSKIEKKMTLKKLPKNIVVEKKESKKRLPGERVALEKPEKKSKISKEQSEKNIRENRVGEKARRTRNSKIKPSAEKIDRRSDRFKRKIAEVDPDSQTTLNMKRTKKIASKQKSTN</sequence>
<comment type="caution">
    <text evidence="1">The sequence shown here is derived from an EMBL/GenBank/DDBJ whole genome shotgun (WGS) entry which is preliminary data.</text>
</comment>
<proteinExistence type="predicted"/>
<name>A0ACA9NK99_9GLOM</name>
<evidence type="ECO:0000313" key="2">
    <source>
        <dbReference type="Proteomes" id="UP000789525"/>
    </source>
</evidence>
<dbReference type="EMBL" id="CAJVPT010022441">
    <property type="protein sequence ID" value="CAG8660002.1"/>
    <property type="molecule type" value="Genomic_DNA"/>
</dbReference>
<organism evidence="1 2">
    <name type="scientific">Acaulospora colombiana</name>
    <dbReference type="NCBI Taxonomy" id="27376"/>
    <lineage>
        <taxon>Eukaryota</taxon>
        <taxon>Fungi</taxon>
        <taxon>Fungi incertae sedis</taxon>
        <taxon>Mucoromycota</taxon>
        <taxon>Glomeromycotina</taxon>
        <taxon>Glomeromycetes</taxon>
        <taxon>Diversisporales</taxon>
        <taxon>Acaulosporaceae</taxon>
        <taxon>Acaulospora</taxon>
    </lineage>
</organism>
<reference evidence="1" key="1">
    <citation type="submission" date="2021-06" db="EMBL/GenBank/DDBJ databases">
        <authorList>
            <person name="Kallberg Y."/>
            <person name="Tangrot J."/>
            <person name="Rosling A."/>
        </authorList>
    </citation>
    <scope>NUCLEOTIDE SEQUENCE</scope>
    <source>
        <strain evidence="1">CL356</strain>
    </source>
</reference>
<keyword evidence="2" id="KW-1185">Reference proteome</keyword>
<dbReference type="Proteomes" id="UP000789525">
    <property type="component" value="Unassembled WGS sequence"/>
</dbReference>
<gene>
    <name evidence="1" type="ORF">ACOLOM_LOCUS8554</name>
</gene>